<organism evidence="2 3">
    <name type="scientific">Paractinoplanes lichenicola</name>
    <dbReference type="NCBI Taxonomy" id="2802976"/>
    <lineage>
        <taxon>Bacteria</taxon>
        <taxon>Bacillati</taxon>
        <taxon>Actinomycetota</taxon>
        <taxon>Actinomycetes</taxon>
        <taxon>Micromonosporales</taxon>
        <taxon>Micromonosporaceae</taxon>
        <taxon>Paractinoplanes</taxon>
    </lineage>
</organism>
<dbReference type="RefSeq" id="WP_202990365.1">
    <property type="nucleotide sequence ID" value="NZ_JAENHO010000002.1"/>
</dbReference>
<reference evidence="2 3" key="1">
    <citation type="submission" date="2021-01" db="EMBL/GenBank/DDBJ databases">
        <title>Actinoplanes sp. nov. LDG1-01 isolated from lichen.</title>
        <authorList>
            <person name="Saeng-In P."/>
            <person name="Phongsopitanun W."/>
            <person name="Kanchanasin P."/>
            <person name="Yuki M."/>
            <person name="Kudo T."/>
            <person name="Ohkuma M."/>
            <person name="Tanasupawat S."/>
        </authorList>
    </citation>
    <scope>NUCLEOTIDE SEQUENCE [LARGE SCALE GENOMIC DNA]</scope>
    <source>
        <strain evidence="2 3">LDG1-01</strain>
    </source>
</reference>
<dbReference type="EMBL" id="JAENHO010000002">
    <property type="protein sequence ID" value="MBL7254017.1"/>
    <property type="molecule type" value="Genomic_DNA"/>
</dbReference>
<keyword evidence="3" id="KW-1185">Reference proteome</keyword>
<evidence type="ECO:0000313" key="2">
    <source>
        <dbReference type="EMBL" id="MBL7254017.1"/>
    </source>
</evidence>
<feature type="chain" id="PRO_5046897022" evidence="1">
    <location>
        <begin position="28"/>
        <end position="137"/>
    </location>
</feature>
<comment type="caution">
    <text evidence="2">The sequence shown here is derived from an EMBL/GenBank/DDBJ whole genome shotgun (WGS) entry which is preliminary data.</text>
</comment>
<evidence type="ECO:0000313" key="3">
    <source>
        <dbReference type="Proteomes" id="UP000598996"/>
    </source>
</evidence>
<protein>
    <submittedName>
        <fullName evidence="2">Uncharacterized protein</fullName>
    </submittedName>
</protein>
<sequence>MNRTAVKNLGFCAAAIGVFGFAPSAEAAAPPVRQLVAETYTIDKGNCRNGYFSVYFNAPLRNVVEFDLEVRTSRGTITKTVHSYQNYVSITPGCVSKGFVQDVKRKKLTATVYAYTTSGAYAGKRSVKIKLIDSYNC</sequence>
<keyword evidence="1" id="KW-0732">Signal</keyword>
<accession>A0ABS1VH36</accession>
<gene>
    <name evidence="2" type="ORF">JKJ07_06805</name>
</gene>
<dbReference type="Proteomes" id="UP000598996">
    <property type="component" value="Unassembled WGS sequence"/>
</dbReference>
<evidence type="ECO:0000256" key="1">
    <source>
        <dbReference type="SAM" id="SignalP"/>
    </source>
</evidence>
<feature type="signal peptide" evidence="1">
    <location>
        <begin position="1"/>
        <end position="27"/>
    </location>
</feature>
<proteinExistence type="predicted"/>
<name>A0ABS1VH36_9ACTN</name>